<accession>A0A1D3KZQ5</accession>
<dbReference type="RefSeq" id="WP_171899058.1">
    <property type="nucleotide sequence ID" value="NZ_LT607756.1"/>
</dbReference>
<protein>
    <submittedName>
        <fullName evidence="1">Uncharacterized protein</fullName>
    </submittedName>
</protein>
<name>A0A1D3KZQ5_9EURY</name>
<dbReference type="EMBL" id="LT607756">
    <property type="protein sequence ID" value="SCG84763.1"/>
    <property type="molecule type" value="Genomic_DNA"/>
</dbReference>
<dbReference type="AlphaFoldDB" id="A0A1D3KZQ5"/>
<dbReference type="KEGG" id="mcub:MCBB_0175"/>
<keyword evidence="2" id="KW-1185">Reference proteome</keyword>
<gene>
    <name evidence="1" type="ORF">MCBB_0175</name>
</gene>
<reference evidence="1 2" key="1">
    <citation type="submission" date="2016-08" db="EMBL/GenBank/DDBJ databases">
        <authorList>
            <person name="Seilhamer J.J."/>
        </authorList>
    </citation>
    <scope>NUCLEOTIDE SEQUENCE [LARGE SCALE GENOMIC DNA]</scope>
    <source>
        <strain evidence="1">Buetzberg</strain>
    </source>
</reference>
<sequence>MVYDMKGIKKVQGKILKEFSSVNGLQGVVEKVISLLGSERYGLWC</sequence>
<proteinExistence type="predicted"/>
<evidence type="ECO:0000313" key="1">
    <source>
        <dbReference type="EMBL" id="SCG84763.1"/>
    </source>
</evidence>
<dbReference type="GeneID" id="55571378"/>
<evidence type="ECO:0000313" key="2">
    <source>
        <dbReference type="Proteomes" id="UP000094707"/>
    </source>
</evidence>
<dbReference type="Proteomes" id="UP000094707">
    <property type="component" value="Chromosome I"/>
</dbReference>
<organism evidence="1 2">
    <name type="scientific">Methanobacterium congolense</name>
    <dbReference type="NCBI Taxonomy" id="118062"/>
    <lineage>
        <taxon>Archaea</taxon>
        <taxon>Methanobacteriati</taxon>
        <taxon>Methanobacteriota</taxon>
        <taxon>Methanomada group</taxon>
        <taxon>Methanobacteria</taxon>
        <taxon>Methanobacteriales</taxon>
        <taxon>Methanobacteriaceae</taxon>
        <taxon>Methanobacterium</taxon>
    </lineage>
</organism>